<evidence type="ECO:0000313" key="9">
    <source>
        <dbReference type="EMBL" id="NOJ69337.1"/>
    </source>
</evidence>
<feature type="region of interest" description="Disordered" evidence="5">
    <location>
        <begin position="194"/>
        <end position="224"/>
    </location>
</feature>
<dbReference type="SUPFAM" id="SSF54001">
    <property type="entry name" value="Cysteine proteinases"/>
    <property type="match status" value="1"/>
</dbReference>
<feature type="domain" description="SH3b" evidence="7">
    <location>
        <begin position="126"/>
        <end position="193"/>
    </location>
</feature>
<feature type="domain" description="NlpC/P60" evidence="8">
    <location>
        <begin position="310"/>
        <end position="455"/>
    </location>
</feature>
<feature type="compositionally biased region" description="Polar residues" evidence="5">
    <location>
        <begin position="135"/>
        <end position="148"/>
    </location>
</feature>
<reference evidence="9 10" key="1">
    <citation type="submission" date="2020-05" db="EMBL/GenBank/DDBJ databases">
        <title>Whole genome sequencing and identification of novel metabolites from Paenibacillus alvei strain JR949.</title>
        <authorList>
            <person name="Rajendhran J."/>
            <person name="Sree Pranav P."/>
            <person name="Mahalakshmi B."/>
            <person name="Karthikeyan R."/>
        </authorList>
    </citation>
    <scope>NUCLEOTIDE SEQUENCE [LARGE SCALE GENOMIC DNA]</scope>
    <source>
        <strain evidence="9 10">JR949</strain>
    </source>
</reference>
<evidence type="ECO:0000313" key="10">
    <source>
        <dbReference type="Proteomes" id="UP000552038"/>
    </source>
</evidence>
<dbReference type="InterPro" id="IPR003646">
    <property type="entry name" value="SH3-like_bac-type"/>
</dbReference>
<keyword evidence="6" id="KW-0732">Signal</keyword>
<feature type="signal peptide" evidence="6">
    <location>
        <begin position="1"/>
        <end position="25"/>
    </location>
</feature>
<gene>
    <name evidence="9" type="ORF">HMI46_02030</name>
</gene>
<keyword evidence="3" id="KW-0378">Hydrolase</keyword>
<sequence length="456" mass="48803">MKKKLLLGVMMFTMAGQMIVPSLQAAPASNAVQAASTASSNQNKGEIVQSVNLRTKPSTSSSIIRLVKTGESVTILDKPNSSWYKVKDTKGNTGYISSQSKYIRVGNASSGSNSPGNSNSSNDSSSTSPSKSGEIVQSVNLRTKPSTSSSIIRLVKTGESVTILDKPNSSWYKVKDTKGNTGYISSQSKYIRVGNASSGSNSPGNSNSSNDSSSTSPSKSGEIVQSVNLRTKPSTSSSIIRLVKTGESVTILDKPNSSWYKVKDTKGNTGYVSSQSKYIRVGNASSSPGPDSPGNSNSSNDSSSSSSSKSEKMDKVESVAKKYMGTPYEFGSDRNSTKTFDCSDFVRHVYKEALGIVLPADSRKQGAYIQDQGGVKKSISQLERGDLLFFMTYKGSSASSYKNVDKSKERITHVGMYLGNGKIIHTYSKDSGGVRVDDIRNTSWEYRFLFGGSVVK</sequence>
<name>A0AAP7DG82_PAEAL</name>
<dbReference type="InterPro" id="IPR052354">
    <property type="entry name" value="Cell_Wall_Dynamics_Protein"/>
</dbReference>
<evidence type="ECO:0000259" key="7">
    <source>
        <dbReference type="PROSITE" id="PS51781"/>
    </source>
</evidence>
<dbReference type="Pfam" id="PF00877">
    <property type="entry name" value="NLPC_P60"/>
    <property type="match status" value="1"/>
</dbReference>
<feature type="compositionally biased region" description="Low complexity" evidence="5">
    <location>
        <begin position="106"/>
        <end position="133"/>
    </location>
</feature>
<evidence type="ECO:0000256" key="2">
    <source>
        <dbReference type="ARBA" id="ARBA00022670"/>
    </source>
</evidence>
<feature type="compositionally biased region" description="Low complexity" evidence="5">
    <location>
        <begin position="194"/>
        <end position="221"/>
    </location>
</feature>
<evidence type="ECO:0000256" key="4">
    <source>
        <dbReference type="ARBA" id="ARBA00022807"/>
    </source>
</evidence>
<dbReference type="SUPFAM" id="SSF50044">
    <property type="entry name" value="SH3-domain"/>
    <property type="match status" value="1"/>
</dbReference>
<dbReference type="InterPro" id="IPR038765">
    <property type="entry name" value="Papain-like_cys_pep_sf"/>
</dbReference>
<organism evidence="9 10">
    <name type="scientific">Paenibacillus alvei</name>
    <name type="common">Bacillus alvei</name>
    <dbReference type="NCBI Taxonomy" id="44250"/>
    <lineage>
        <taxon>Bacteria</taxon>
        <taxon>Bacillati</taxon>
        <taxon>Bacillota</taxon>
        <taxon>Bacilli</taxon>
        <taxon>Bacillales</taxon>
        <taxon>Paenibacillaceae</taxon>
        <taxon>Paenibacillus</taxon>
    </lineage>
</organism>
<dbReference type="AlphaFoldDB" id="A0AAP7DG82"/>
<evidence type="ECO:0000259" key="8">
    <source>
        <dbReference type="PROSITE" id="PS51935"/>
    </source>
</evidence>
<comment type="similarity">
    <text evidence="1">Belongs to the peptidase C40 family.</text>
</comment>
<dbReference type="PROSITE" id="PS51935">
    <property type="entry name" value="NLPC_P60"/>
    <property type="match status" value="1"/>
</dbReference>
<feature type="domain" description="SH3b" evidence="7">
    <location>
        <begin position="214"/>
        <end position="281"/>
    </location>
</feature>
<dbReference type="EMBL" id="JABFOR010000002">
    <property type="protein sequence ID" value="NOJ69337.1"/>
    <property type="molecule type" value="Genomic_DNA"/>
</dbReference>
<dbReference type="Proteomes" id="UP000552038">
    <property type="component" value="Unassembled WGS sequence"/>
</dbReference>
<accession>A0AAP7DG82</accession>
<proteinExistence type="inferred from homology"/>
<dbReference type="Pfam" id="PF08239">
    <property type="entry name" value="SH3_3"/>
    <property type="match status" value="3"/>
</dbReference>
<feature type="region of interest" description="Disordered" evidence="5">
    <location>
        <begin position="271"/>
        <end position="315"/>
    </location>
</feature>
<dbReference type="Gene3D" id="2.30.30.40">
    <property type="entry name" value="SH3 Domains"/>
    <property type="match status" value="3"/>
</dbReference>
<evidence type="ECO:0000256" key="6">
    <source>
        <dbReference type="SAM" id="SignalP"/>
    </source>
</evidence>
<dbReference type="SMART" id="SM00287">
    <property type="entry name" value="SH3b"/>
    <property type="match status" value="3"/>
</dbReference>
<comment type="caution">
    <text evidence="9">The sequence shown here is derived from an EMBL/GenBank/DDBJ whole genome shotgun (WGS) entry which is preliminary data.</text>
</comment>
<feature type="compositionally biased region" description="Low complexity" evidence="5">
    <location>
        <begin position="285"/>
        <end position="308"/>
    </location>
</feature>
<evidence type="ECO:0000256" key="5">
    <source>
        <dbReference type="SAM" id="MobiDB-lite"/>
    </source>
</evidence>
<evidence type="ECO:0000256" key="3">
    <source>
        <dbReference type="ARBA" id="ARBA00022801"/>
    </source>
</evidence>
<evidence type="ECO:0000256" key="1">
    <source>
        <dbReference type="ARBA" id="ARBA00007074"/>
    </source>
</evidence>
<dbReference type="GO" id="GO:0008234">
    <property type="term" value="F:cysteine-type peptidase activity"/>
    <property type="evidence" value="ECO:0007669"/>
    <property type="project" value="UniProtKB-KW"/>
</dbReference>
<dbReference type="InterPro" id="IPR036028">
    <property type="entry name" value="SH3-like_dom_sf"/>
</dbReference>
<dbReference type="PANTHER" id="PTHR34408">
    <property type="entry name" value="FAMILY PROTEIN, PUTATIVE-RELATED"/>
    <property type="match status" value="1"/>
</dbReference>
<keyword evidence="2" id="KW-0645">Protease</keyword>
<feature type="chain" id="PRO_5042890314" evidence="6">
    <location>
        <begin position="26"/>
        <end position="456"/>
    </location>
</feature>
<keyword evidence="4" id="KW-0788">Thiol protease</keyword>
<dbReference type="InterPro" id="IPR000064">
    <property type="entry name" value="NLP_P60_dom"/>
</dbReference>
<dbReference type="PANTHER" id="PTHR34408:SF1">
    <property type="entry name" value="GLYCOSYL HYDROLASE FAMILY 19 DOMAIN-CONTAINING PROTEIN HI_1415"/>
    <property type="match status" value="1"/>
</dbReference>
<dbReference type="RefSeq" id="WP_171414639.1">
    <property type="nucleotide sequence ID" value="NZ_JABFOR010000002.1"/>
</dbReference>
<dbReference type="GO" id="GO:0006508">
    <property type="term" value="P:proteolysis"/>
    <property type="evidence" value="ECO:0007669"/>
    <property type="project" value="UniProtKB-KW"/>
</dbReference>
<feature type="domain" description="SH3b" evidence="7">
    <location>
        <begin position="39"/>
        <end position="105"/>
    </location>
</feature>
<protein>
    <submittedName>
        <fullName evidence="9">SH3 domain-containing protein</fullName>
    </submittedName>
</protein>
<dbReference type="PROSITE" id="PS51781">
    <property type="entry name" value="SH3B"/>
    <property type="match status" value="3"/>
</dbReference>
<feature type="region of interest" description="Disordered" evidence="5">
    <location>
        <begin position="106"/>
        <end position="148"/>
    </location>
</feature>
<dbReference type="Gene3D" id="3.90.1720.10">
    <property type="entry name" value="endopeptidase domain like (from Nostoc punctiforme)"/>
    <property type="match status" value="1"/>
</dbReference>